<reference evidence="2 3" key="1">
    <citation type="submission" date="2022-09" db="EMBL/GenBank/DDBJ databases">
        <title>Interaction between co-microsymbionts with complementary sets of symbiotic genes in legume-rhizobium systems.</title>
        <authorList>
            <person name="Safronova V."/>
            <person name="Sazanova A."/>
            <person name="Afonin A."/>
            <person name="Chirak E."/>
        </authorList>
    </citation>
    <scope>NUCLEOTIDE SEQUENCE [LARGE SCALE GENOMIC DNA]</scope>
    <source>
        <strain evidence="2 3">A18/4-1</strain>
    </source>
</reference>
<dbReference type="InterPro" id="IPR025109">
    <property type="entry name" value="DUF4031"/>
</dbReference>
<dbReference type="RefSeq" id="WP_262170144.1">
    <property type="nucleotide sequence ID" value="NZ_CP104965.1"/>
</dbReference>
<gene>
    <name evidence="2" type="ORF">N8A98_06700</name>
</gene>
<dbReference type="Pfam" id="PF13223">
    <property type="entry name" value="DUF4031"/>
    <property type="match status" value="1"/>
</dbReference>
<dbReference type="EMBL" id="CP104965">
    <property type="protein sequence ID" value="UXN70870.1"/>
    <property type="molecule type" value="Genomic_DNA"/>
</dbReference>
<evidence type="ECO:0000313" key="3">
    <source>
        <dbReference type="Proteomes" id="UP001061862"/>
    </source>
</evidence>
<feature type="domain" description="DUF4031" evidence="1">
    <location>
        <begin position="3"/>
        <end position="92"/>
    </location>
</feature>
<evidence type="ECO:0000259" key="1">
    <source>
        <dbReference type="Pfam" id="PF13223"/>
    </source>
</evidence>
<organism evidence="2 3">
    <name type="scientific">Devosia neptuniae</name>
    <dbReference type="NCBI Taxonomy" id="191302"/>
    <lineage>
        <taxon>Bacteria</taxon>
        <taxon>Pseudomonadati</taxon>
        <taxon>Pseudomonadota</taxon>
        <taxon>Alphaproteobacteria</taxon>
        <taxon>Hyphomicrobiales</taxon>
        <taxon>Devosiaceae</taxon>
        <taxon>Devosia</taxon>
    </lineage>
</organism>
<accession>A0ABY6CFC8</accession>
<keyword evidence="3" id="KW-1185">Reference proteome</keyword>
<dbReference type="Proteomes" id="UP001061862">
    <property type="component" value="Chromosome"/>
</dbReference>
<protein>
    <submittedName>
        <fullName evidence="2">DUF4031 domain-containing protein</fullName>
    </submittedName>
</protein>
<sequence>MSVYVDDMEAGFGRMVMCHMWADTLDELFDMVDAIGVQRKWLQRPLSAATGQDARYPEDVRLLRGMDASWVHFDIAKSKKMAALERGAVLTDRFGPMEHEARLMIATGVPALVNRGNAKLEMVNGARERRREESAE</sequence>
<name>A0ABY6CFC8_9HYPH</name>
<proteinExistence type="predicted"/>
<evidence type="ECO:0000313" key="2">
    <source>
        <dbReference type="EMBL" id="UXN70870.1"/>
    </source>
</evidence>